<dbReference type="AlphaFoldDB" id="A0A1X4XUP1"/>
<keyword evidence="2" id="KW-1185">Reference proteome</keyword>
<organism evidence="1 2">
    <name type="scientific">Desulfurella amilsii</name>
    <dbReference type="NCBI Taxonomy" id="1562698"/>
    <lineage>
        <taxon>Bacteria</taxon>
        <taxon>Pseudomonadati</taxon>
        <taxon>Campylobacterota</taxon>
        <taxon>Desulfurellia</taxon>
        <taxon>Desulfurellales</taxon>
        <taxon>Desulfurellaceae</taxon>
        <taxon>Desulfurella</taxon>
    </lineage>
</organism>
<proteinExistence type="predicted"/>
<dbReference type="EMBL" id="MDSU01000018">
    <property type="protein sequence ID" value="OSS41253.1"/>
    <property type="molecule type" value="Genomic_DNA"/>
</dbReference>
<evidence type="ECO:0000313" key="1">
    <source>
        <dbReference type="EMBL" id="OSS41253.1"/>
    </source>
</evidence>
<accession>A0A1X4XUP1</accession>
<comment type="caution">
    <text evidence="1">The sequence shown here is derived from an EMBL/GenBank/DDBJ whole genome shotgun (WGS) entry which is preliminary data.</text>
</comment>
<name>A0A1X4XUP1_9BACT</name>
<dbReference type="Proteomes" id="UP000194141">
    <property type="component" value="Unassembled WGS sequence"/>
</dbReference>
<protein>
    <submittedName>
        <fullName evidence="1">Uncharacterized protein</fullName>
    </submittedName>
</protein>
<sequence length="38" mass="4312">MMDLDVSKRVAGKRALCSQVKLIKEKDLGGRKNELRQP</sequence>
<gene>
    <name evidence="1" type="ORF">DESAMIL20_806</name>
</gene>
<dbReference type="STRING" id="1562698.DESAMIL20_806"/>
<evidence type="ECO:0000313" key="2">
    <source>
        <dbReference type="Proteomes" id="UP000194141"/>
    </source>
</evidence>
<reference evidence="1 2" key="1">
    <citation type="journal article" date="2017" name="Front. Microbiol.">
        <title>Genome Sequence of Desulfurella amilsii Strain TR1 and Comparative Genomics of Desulfurellaceae Family.</title>
        <authorList>
            <person name="Florentino A.P."/>
            <person name="Stams A.J."/>
            <person name="Sanchez-Andrea I."/>
        </authorList>
    </citation>
    <scope>NUCLEOTIDE SEQUENCE [LARGE SCALE GENOMIC DNA]</scope>
    <source>
        <strain evidence="1 2">TR1</strain>
    </source>
</reference>